<dbReference type="InterPro" id="IPR056681">
    <property type="entry name" value="DUF7779"/>
</dbReference>
<organism evidence="3 4">
    <name type="scientific">Roridomyces roridus</name>
    <dbReference type="NCBI Taxonomy" id="1738132"/>
    <lineage>
        <taxon>Eukaryota</taxon>
        <taxon>Fungi</taxon>
        <taxon>Dikarya</taxon>
        <taxon>Basidiomycota</taxon>
        <taxon>Agaricomycotina</taxon>
        <taxon>Agaricomycetes</taxon>
        <taxon>Agaricomycetidae</taxon>
        <taxon>Agaricales</taxon>
        <taxon>Marasmiineae</taxon>
        <taxon>Mycenaceae</taxon>
        <taxon>Roridomyces</taxon>
    </lineage>
</organism>
<dbReference type="GO" id="GO:0043531">
    <property type="term" value="F:ADP binding"/>
    <property type="evidence" value="ECO:0007669"/>
    <property type="project" value="InterPro"/>
</dbReference>
<dbReference type="Proteomes" id="UP001221142">
    <property type="component" value="Unassembled WGS sequence"/>
</dbReference>
<dbReference type="InterPro" id="IPR019734">
    <property type="entry name" value="TPR_rpt"/>
</dbReference>
<dbReference type="Pfam" id="PF13424">
    <property type="entry name" value="TPR_12"/>
    <property type="match status" value="2"/>
</dbReference>
<keyword evidence="4" id="KW-1185">Reference proteome</keyword>
<dbReference type="AlphaFoldDB" id="A0AAD7B1K0"/>
<comment type="caution">
    <text evidence="3">The sequence shown here is derived from an EMBL/GenBank/DDBJ whole genome shotgun (WGS) entry which is preliminary data.</text>
</comment>
<dbReference type="Pfam" id="PF25000">
    <property type="entry name" value="DUF7779"/>
    <property type="match status" value="1"/>
</dbReference>
<feature type="region of interest" description="Disordered" evidence="1">
    <location>
        <begin position="120"/>
        <end position="154"/>
    </location>
</feature>
<feature type="domain" description="DUF7779" evidence="2">
    <location>
        <begin position="438"/>
        <end position="535"/>
    </location>
</feature>
<evidence type="ECO:0000313" key="3">
    <source>
        <dbReference type="EMBL" id="KAJ7607573.1"/>
    </source>
</evidence>
<dbReference type="InterPro" id="IPR027417">
    <property type="entry name" value="P-loop_NTPase"/>
</dbReference>
<dbReference type="Gene3D" id="1.25.40.10">
    <property type="entry name" value="Tetratricopeptide repeat domain"/>
    <property type="match status" value="3"/>
</dbReference>
<dbReference type="PANTHER" id="PTHR46082:SF11">
    <property type="entry name" value="AAA+ ATPASE DOMAIN-CONTAINING PROTEIN-RELATED"/>
    <property type="match status" value="1"/>
</dbReference>
<dbReference type="PANTHER" id="PTHR46082">
    <property type="entry name" value="ATP/GTP-BINDING PROTEIN-RELATED"/>
    <property type="match status" value="1"/>
</dbReference>
<evidence type="ECO:0000256" key="1">
    <source>
        <dbReference type="SAM" id="MobiDB-lite"/>
    </source>
</evidence>
<proteinExistence type="predicted"/>
<dbReference type="SUPFAM" id="SSF48452">
    <property type="entry name" value="TPR-like"/>
    <property type="match status" value="3"/>
</dbReference>
<dbReference type="PRINTS" id="PR00381">
    <property type="entry name" value="KINESINLIGHT"/>
</dbReference>
<gene>
    <name evidence="3" type="ORF">FB45DRAFT_1011313</name>
</gene>
<dbReference type="Pfam" id="PF13176">
    <property type="entry name" value="TPR_7"/>
    <property type="match status" value="1"/>
</dbReference>
<evidence type="ECO:0000259" key="2">
    <source>
        <dbReference type="Pfam" id="PF25000"/>
    </source>
</evidence>
<accession>A0AAD7B1K0</accession>
<dbReference type="Gene3D" id="3.40.50.300">
    <property type="entry name" value="P-loop containing nucleotide triphosphate hydrolases"/>
    <property type="match status" value="1"/>
</dbReference>
<dbReference type="InterPro" id="IPR053137">
    <property type="entry name" value="NLR-like"/>
</dbReference>
<evidence type="ECO:0000313" key="4">
    <source>
        <dbReference type="Proteomes" id="UP001221142"/>
    </source>
</evidence>
<protein>
    <recommendedName>
        <fullName evidence="2">DUF7779 domain-containing protein</fullName>
    </recommendedName>
</protein>
<feature type="compositionally biased region" description="Gly residues" evidence="1">
    <location>
        <begin position="138"/>
        <end position="154"/>
    </location>
</feature>
<sequence>MQITRSSLLSNLLGNLDLEDCDFDCWLSNENYNSLTATFATEEVEPSPDDDREEVDDFNWDGNGPTLDTYGNGRGMHGNLEEAEITIGHVTRAFYQRLIEQTGVISHYIQSLNFYTGPKAERGSTGRARACPRVHPRGTGGPGGVGDQHGGEGGPGEGGTLIYGSQITTLNVYSHGQEPRQQGQIELISMYQINMSEPAEQISQIFQGRKEILDKMQQYFSPDKKKRRIFVLHGLGGSGKTQVALKFLEETADEFTMQFFVNASSPEAINNSFMNIAISQSFGKTPEAGLQWLISEHKEWTLLFDNADDPKLKLSTFFPRCTHGKIIITSRNPQLAVYGPASHSQVGDLDEENAALLLLARALREDTEKNHKLAMDIVQELSCLPLAIVQAGAYIAKFKCLKNYLSLYRQNKKELLLQHPDQSLDDYEWTVYTTWQISFEKLSPVAARFLQLCALLHHSSIAESIFANATKWILSNEGNETESMWEASKFLGNFVSGSGNWSEQYFGNIVAELEEYSLLQRDETSSTLSMHPLVHLWCSGNLPDQGTAQACMANVLGMAIDLGPDAYLERIRIIAHVNMLVPDFTVLNYQFWRQYARIYYDGGKFEQAKGLYELNLERQRELFGNAHPDTLFAMANLAVTYRRLGRYQEAEGLELSVLQGCQKLLGNDHPDTLFAMANLAGTYGRLGRYQEAEGLELSVLQGRQKLLGNDHPDTLFAMANLAATYGRLGRYQEAEGLELSVLQGRQKLFSNDHPDTLFAMGNLAATYWQLGRYQEAEGLELSVLQGRQRLLGNDHPDTLFAMGNLAATYRQLGRYQEAEGLELSVLQGRQRLPGNDHPDTLFAMGNLAGTYRRLGRYQEAEGLELSVLQGCQKLLGDDHPHTLFAMANLAGTYGQLGRYQEAEGLELSVLQGRQKFLGNDHPDTLIATGNLAGTYRQLGRYQEAEGLGLSVLQGRQKLLGNDHPGTLSAMANLAGTYGQLGRYQEAEGLELSVLQGRQKLLGNDHPDTLLAMANLAGTYGRLGRYQEAEGLELSVLQGRQKLLGNDHPDTLIAMGNLAGTYRQLGRYQEAEGFELSVLQGRQKLLGNDHPDTLSAMANLAVTYWQLGRYQEAEGLELSVLQGRQKLLGDDHPDTLFAMTNLADTYRRLGRYQEAEGLDFQVSVFQGHQNL</sequence>
<dbReference type="EMBL" id="JARKIF010000049">
    <property type="protein sequence ID" value="KAJ7607573.1"/>
    <property type="molecule type" value="Genomic_DNA"/>
</dbReference>
<feature type="compositionally biased region" description="Acidic residues" evidence="1">
    <location>
        <begin position="42"/>
        <end position="59"/>
    </location>
</feature>
<name>A0AAD7B1K0_9AGAR</name>
<dbReference type="SUPFAM" id="SSF52540">
    <property type="entry name" value="P-loop containing nucleoside triphosphate hydrolases"/>
    <property type="match status" value="1"/>
</dbReference>
<dbReference type="Pfam" id="PF13374">
    <property type="entry name" value="TPR_10"/>
    <property type="match status" value="9"/>
</dbReference>
<reference evidence="3" key="1">
    <citation type="submission" date="2023-03" db="EMBL/GenBank/DDBJ databases">
        <title>Massive genome expansion in bonnet fungi (Mycena s.s.) driven by repeated elements and novel gene families across ecological guilds.</title>
        <authorList>
            <consortium name="Lawrence Berkeley National Laboratory"/>
            <person name="Harder C.B."/>
            <person name="Miyauchi S."/>
            <person name="Viragh M."/>
            <person name="Kuo A."/>
            <person name="Thoen E."/>
            <person name="Andreopoulos B."/>
            <person name="Lu D."/>
            <person name="Skrede I."/>
            <person name="Drula E."/>
            <person name="Henrissat B."/>
            <person name="Morin E."/>
            <person name="Kohler A."/>
            <person name="Barry K."/>
            <person name="LaButti K."/>
            <person name="Morin E."/>
            <person name="Salamov A."/>
            <person name="Lipzen A."/>
            <person name="Mereny Z."/>
            <person name="Hegedus B."/>
            <person name="Baldrian P."/>
            <person name="Stursova M."/>
            <person name="Weitz H."/>
            <person name="Taylor A."/>
            <person name="Grigoriev I.V."/>
            <person name="Nagy L.G."/>
            <person name="Martin F."/>
            <person name="Kauserud H."/>
        </authorList>
    </citation>
    <scope>NUCLEOTIDE SEQUENCE</scope>
    <source>
        <strain evidence="3">9284</strain>
    </source>
</reference>
<feature type="region of interest" description="Disordered" evidence="1">
    <location>
        <begin position="41"/>
        <end position="64"/>
    </location>
</feature>
<dbReference type="InterPro" id="IPR011990">
    <property type="entry name" value="TPR-like_helical_dom_sf"/>
</dbReference>